<feature type="chain" id="PRO_5011232415" description="Outer membrane protein beta-barrel domain-containing protein" evidence="8">
    <location>
        <begin position="22"/>
        <end position="382"/>
    </location>
</feature>
<dbReference type="AlphaFoldDB" id="A0A227KIA8"/>
<dbReference type="Gene3D" id="2.40.160.20">
    <property type="match status" value="2"/>
</dbReference>
<dbReference type="InterPro" id="IPR009746">
    <property type="entry name" value="LipidA_acyl_PagP"/>
</dbReference>
<keyword evidence="11" id="KW-1185">Reference proteome</keyword>
<evidence type="ECO:0000256" key="1">
    <source>
        <dbReference type="ARBA" id="ARBA00004442"/>
    </source>
</evidence>
<protein>
    <recommendedName>
        <fullName evidence="9">Outer membrane protein beta-barrel domain-containing protein</fullName>
    </recommendedName>
</protein>
<evidence type="ECO:0000256" key="5">
    <source>
        <dbReference type="ARBA" id="ARBA00023136"/>
    </source>
</evidence>
<feature type="signal peptide" evidence="8">
    <location>
        <begin position="1"/>
        <end position="21"/>
    </location>
</feature>
<dbReference type="Proteomes" id="UP000214610">
    <property type="component" value="Unassembled WGS sequence"/>
</dbReference>
<dbReference type="Pfam" id="PF07017">
    <property type="entry name" value="PagP"/>
    <property type="match status" value="1"/>
</dbReference>
<evidence type="ECO:0000256" key="8">
    <source>
        <dbReference type="SAM" id="SignalP"/>
    </source>
</evidence>
<comment type="subcellular location">
    <subcellularLocation>
        <location evidence="1">Cell outer membrane</location>
    </subcellularLocation>
</comment>
<evidence type="ECO:0000313" key="10">
    <source>
        <dbReference type="EMBL" id="OXE47691.1"/>
    </source>
</evidence>
<evidence type="ECO:0000256" key="7">
    <source>
        <dbReference type="ARBA" id="ARBA00023315"/>
    </source>
</evidence>
<name>A0A227KIA8_9BURK</name>
<keyword evidence="4 8" id="KW-0732">Signal</keyword>
<evidence type="ECO:0000256" key="6">
    <source>
        <dbReference type="ARBA" id="ARBA00023237"/>
    </source>
</evidence>
<dbReference type="SUPFAM" id="SSF56925">
    <property type="entry name" value="OMPA-like"/>
    <property type="match status" value="2"/>
</dbReference>
<dbReference type="Pfam" id="PF13505">
    <property type="entry name" value="OMP_b-brl"/>
    <property type="match status" value="1"/>
</dbReference>
<evidence type="ECO:0000259" key="9">
    <source>
        <dbReference type="Pfam" id="PF13505"/>
    </source>
</evidence>
<dbReference type="EMBL" id="NHMP01000004">
    <property type="protein sequence ID" value="OXE47691.1"/>
    <property type="molecule type" value="Genomic_DNA"/>
</dbReference>
<dbReference type="InterPro" id="IPR011250">
    <property type="entry name" value="OMP/PagP_B-barrel"/>
</dbReference>
<keyword evidence="7" id="KW-0012">Acyltransferase</keyword>
<proteinExistence type="inferred from homology"/>
<keyword evidence="5" id="KW-0472">Membrane</keyword>
<organism evidence="10 11">
    <name type="scientific">Turicimonas muris</name>
    <dbReference type="NCBI Taxonomy" id="1796652"/>
    <lineage>
        <taxon>Bacteria</taxon>
        <taxon>Pseudomonadati</taxon>
        <taxon>Pseudomonadota</taxon>
        <taxon>Betaproteobacteria</taxon>
        <taxon>Burkholderiales</taxon>
        <taxon>Sutterellaceae</taxon>
        <taxon>Turicimonas</taxon>
    </lineage>
</organism>
<dbReference type="InterPro" id="IPR027385">
    <property type="entry name" value="Beta-barrel_OMP"/>
</dbReference>
<dbReference type="GO" id="GO:0016746">
    <property type="term" value="F:acyltransferase activity"/>
    <property type="evidence" value="ECO:0007669"/>
    <property type="project" value="UniProtKB-KW"/>
</dbReference>
<keyword evidence="3" id="KW-0808">Transferase</keyword>
<gene>
    <name evidence="10" type="ORF">ADH67_07885</name>
</gene>
<dbReference type="GeneID" id="78362720"/>
<sequence>MKTKTKALLALLPLVAFPSIASSSGWDSFWSAIGETLPASVSDSDEGYFSKTWDGLKTIMRDGNTGLLVPAYTIHPAWDYPNRRQENGYTWGGGISSNYIDARGNRRILYAMAFSDSHNIIEPFMGYAWLARWKLGASPLHLETGYTLGLTARADYRWVPIPAPLPLLGVGTDNLTFYGTYVPGANIFFFFGNLVFSDKSFSNSELPEESRFNNRVMLYGGGGWQKTDMNGLGGASVSSNPAWTAGARVFLTKNWAIDANVIQSKHNLKYFGQKIGSYKLTGYSLALQYHFLASKDVSLYAGIGAGFFRLNNLQQNPGWHSRKNAFSPVIQIGATFALTKHIQLTGGLDMAFPRYKGRNPYGETYSLRPSPATFKAAIGITF</sequence>
<feature type="domain" description="Outer membrane protein beta-barrel" evidence="9">
    <location>
        <begin position="218"/>
        <end position="346"/>
    </location>
</feature>
<reference evidence="11" key="1">
    <citation type="submission" date="2017-05" db="EMBL/GenBank/DDBJ databases">
        <title>Improved OligoMM genomes.</title>
        <authorList>
            <person name="Garzetti D."/>
        </authorList>
    </citation>
    <scope>NUCLEOTIDE SEQUENCE [LARGE SCALE GENOMIC DNA]</scope>
    <source>
        <strain evidence="11">YL45</strain>
    </source>
</reference>
<comment type="caution">
    <text evidence="10">The sequence shown here is derived from an EMBL/GenBank/DDBJ whole genome shotgun (WGS) entry which is preliminary data.</text>
</comment>
<comment type="similarity">
    <text evidence="2">Belongs to the lipid A palmitoyltransferase family.</text>
</comment>
<accession>A0A227KIA8</accession>
<dbReference type="GO" id="GO:0009279">
    <property type="term" value="C:cell outer membrane"/>
    <property type="evidence" value="ECO:0007669"/>
    <property type="project" value="UniProtKB-SubCell"/>
</dbReference>
<evidence type="ECO:0000313" key="11">
    <source>
        <dbReference type="Proteomes" id="UP000214610"/>
    </source>
</evidence>
<evidence type="ECO:0000256" key="3">
    <source>
        <dbReference type="ARBA" id="ARBA00022679"/>
    </source>
</evidence>
<evidence type="ECO:0000256" key="2">
    <source>
        <dbReference type="ARBA" id="ARBA00006368"/>
    </source>
</evidence>
<evidence type="ECO:0000256" key="4">
    <source>
        <dbReference type="ARBA" id="ARBA00022729"/>
    </source>
</evidence>
<dbReference type="RefSeq" id="WP_066595169.1">
    <property type="nucleotide sequence ID" value="NZ_CAJTBZ010000002.1"/>
</dbReference>
<keyword evidence="6" id="KW-0998">Cell outer membrane</keyword>